<name>A0ABS1C8L2_9FIRM</name>
<organism evidence="3 4">
    <name type="scientific">Parvimonas parva</name>
    <dbReference type="NCBI Taxonomy" id="2769485"/>
    <lineage>
        <taxon>Bacteria</taxon>
        <taxon>Bacillati</taxon>
        <taxon>Bacillota</taxon>
        <taxon>Tissierellia</taxon>
        <taxon>Tissierellales</taxon>
        <taxon>Peptoniphilaceae</taxon>
        <taxon>Parvimonas</taxon>
    </lineage>
</organism>
<evidence type="ECO:0000256" key="1">
    <source>
        <dbReference type="SAM" id="Coils"/>
    </source>
</evidence>
<sequence length="404" mass="48123">MAYIKWKPIKVHLDKAFEYITNDLKTEKGELVTSFLCSKNPKEAKRDFFIDNKFNLKNNVLAHHLIQSFDPKDGNITPEKAHKIGIELCNKIFKGDRRYIISTHTDRGHIHNHIIFNSCSIKKYEKKFNNSIKNLYKVREISDEICIKENVKILNSKTKGANKSYYEYIMNLKNISWKQHIKLHLNDCLEYCKNFDELEKELKIRNWKIEKLEDNYIFTNLKNNKKVKSLKLGEKYKVNSIEKILEKNKILKLDEELTSFQEIKEHSKNKNIDKYVVENNLIQIGKIEKFLKEEKISAKSYITKILKEEKNLKDLEEKISKLVNEKGKLNLILSNKFDYKVVEKISELNNELKILQKDESELLTKIIHQEQIKNNILKIYDLEKYYLEEKNKLIKSKKTKKYTL</sequence>
<protein>
    <submittedName>
        <fullName evidence="3">Relaxase/mobilization nuclease domain-containing protein</fullName>
    </submittedName>
</protein>
<feature type="coiled-coil region" evidence="1">
    <location>
        <begin position="298"/>
        <end position="365"/>
    </location>
</feature>
<evidence type="ECO:0000313" key="4">
    <source>
        <dbReference type="Proteomes" id="UP000823123"/>
    </source>
</evidence>
<reference evidence="3 4" key="1">
    <citation type="submission" date="2020-09" db="EMBL/GenBank/DDBJ databases">
        <title>Parvimonas S3374 sp. nov.</title>
        <authorList>
            <person name="Buhl M."/>
        </authorList>
    </citation>
    <scope>NUCLEOTIDE SEQUENCE [LARGE SCALE GENOMIC DNA]</scope>
    <source>
        <strain evidence="3 4">S3374</strain>
    </source>
</reference>
<dbReference type="EMBL" id="JACVDA010000008">
    <property type="protein sequence ID" value="MBK1468444.1"/>
    <property type="molecule type" value="Genomic_DNA"/>
</dbReference>
<keyword evidence="4" id="KW-1185">Reference proteome</keyword>
<proteinExistence type="predicted"/>
<dbReference type="Pfam" id="PF03432">
    <property type="entry name" value="Relaxase"/>
    <property type="match status" value="1"/>
</dbReference>
<evidence type="ECO:0000259" key="2">
    <source>
        <dbReference type="Pfam" id="PF03432"/>
    </source>
</evidence>
<comment type="caution">
    <text evidence="3">The sequence shown here is derived from an EMBL/GenBank/DDBJ whole genome shotgun (WGS) entry which is preliminary data.</text>
</comment>
<feature type="domain" description="MobA/VirD2-like nuclease" evidence="2">
    <location>
        <begin position="19"/>
        <end position="150"/>
    </location>
</feature>
<dbReference type="RefSeq" id="WP_201275367.1">
    <property type="nucleotide sequence ID" value="NZ_JACVDA010000008.1"/>
</dbReference>
<accession>A0ABS1C8L2</accession>
<evidence type="ECO:0000313" key="3">
    <source>
        <dbReference type="EMBL" id="MBK1468444.1"/>
    </source>
</evidence>
<keyword evidence="1" id="KW-0175">Coiled coil</keyword>
<dbReference type="Proteomes" id="UP000823123">
    <property type="component" value="Unassembled WGS sequence"/>
</dbReference>
<gene>
    <name evidence="3" type="ORF">IBJ83_03830</name>
</gene>
<dbReference type="InterPro" id="IPR005094">
    <property type="entry name" value="Endonuclease_MobA/VirD2"/>
</dbReference>